<proteinExistence type="predicted"/>
<name>A7ENR3_SCLS1</name>
<sequence>MYRGVCSKTKEGEKLKLLHDGSMLFNSSRNGKSTCSSFYSGLWHLFDYSRHESVAVETLFSFKLQVSSSHKFSKREITENEFSIGCCEIIDPTAKVDPSIRLKNRSKQTSPSTQVSPRNLYNILLSLRQYHEHVGITIVKSIRLAFELAKERMLSIDPSNLG</sequence>
<protein>
    <submittedName>
        <fullName evidence="1">Uncharacterized protein</fullName>
    </submittedName>
</protein>
<evidence type="ECO:0000313" key="2">
    <source>
        <dbReference type="Proteomes" id="UP000001312"/>
    </source>
</evidence>
<dbReference type="HOGENOM" id="CLU_1636414_0_0_1"/>
<dbReference type="AlphaFoldDB" id="A7ENR3"/>
<dbReference type="InParanoid" id="A7ENR3"/>
<evidence type="ECO:0000313" key="1">
    <source>
        <dbReference type="EMBL" id="EDO04479.1"/>
    </source>
</evidence>
<organism evidence="1 2">
    <name type="scientific">Sclerotinia sclerotiorum (strain ATCC 18683 / 1980 / Ss-1)</name>
    <name type="common">White mold</name>
    <name type="synonym">Whetzelinia sclerotiorum</name>
    <dbReference type="NCBI Taxonomy" id="665079"/>
    <lineage>
        <taxon>Eukaryota</taxon>
        <taxon>Fungi</taxon>
        <taxon>Dikarya</taxon>
        <taxon>Ascomycota</taxon>
        <taxon>Pezizomycotina</taxon>
        <taxon>Leotiomycetes</taxon>
        <taxon>Helotiales</taxon>
        <taxon>Sclerotiniaceae</taxon>
        <taxon>Sclerotinia</taxon>
    </lineage>
</organism>
<gene>
    <name evidence="1" type="ORF">SS1G_06962</name>
</gene>
<reference evidence="2" key="1">
    <citation type="journal article" date="2011" name="PLoS Genet.">
        <title>Genomic analysis of the necrotrophic fungal pathogens Sclerotinia sclerotiorum and Botrytis cinerea.</title>
        <authorList>
            <person name="Amselem J."/>
            <person name="Cuomo C.A."/>
            <person name="van Kan J.A."/>
            <person name="Viaud M."/>
            <person name="Benito E.P."/>
            <person name="Couloux A."/>
            <person name="Coutinho P.M."/>
            <person name="de Vries R.P."/>
            <person name="Dyer P.S."/>
            <person name="Fillinger S."/>
            <person name="Fournier E."/>
            <person name="Gout L."/>
            <person name="Hahn M."/>
            <person name="Kohn L."/>
            <person name="Lapalu N."/>
            <person name="Plummer K.M."/>
            <person name="Pradier J.M."/>
            <person name="Quevillon E."/>
            <person name="Sharon A."/>
            <person name="Simon A."/>
            <person name="ten Have A."/>
            <person name="Tudzynski B."/>
            <person name="Tudzynski P."/>
            <person name="Wincker P."/>
            <person name="Andrew M."/>
            <person name="Anthouard V."/>
            <person name="Beever R.E."/>
            <person name="Beffa R."/>
            <person name="Benoit I."/>
            <person name="Bouzid O."/>
            <person name="Brault B."/>
            <person name="Chen Z."/>
            <person name="Choquer M."/>
            <person name="Collemare J."/>
            <person name="Cotton P."/>
            <person name="Danchin E.G."/>
            <person name="Da Silva C."/>
            <person name="Gautier A."/>
            <person name="Giraud C."/>
            <person name="Giraud T."/>
            <person name="Gonzalez C."/>
            <person name="Grossetete S."/>
            <person name="Guldener U."/>
            <person name="Henrissat B."/>
            <person name="Howlett B.J."/>
            <person name="Kodira C."/>
            <person name="Kretschmer M."/>
            <person name="Lappartient A."/>
            <person name="Leroch M."/>
            <person name="Levis C."/>
            <person name="Mauceli E."/>
            <person name="Neuveglise C."/>
            <person name="Oeser B."/>
            <person name="Pearson M."/>
            <person name="Poulain J."/>
            <person name="Poussereau N."/>
            <person name="Quesneville H."/>
            <person name="Rascle C."/>
            <person name="Schumacher J."/>
            <person name="Segurens B."/>
            <person name="Sexton A."/>
            <person name="Silva E."/>
            <person name="Sirven C."/>
            <person name="Soanes D.M."/>
            <person name="Talbot N.J."/>
            <person name="Templeton M."/>
            <person name="Yandava C."/>
            <person name="Yarden O."/>
            <person name="Zeng Q."/>
            <person name="Rollins J.A."/>
            <person name="Lebrun M.H."/>
            <person name="Dickman M."/>
        </authorList>
    </citation>
    <scope>NUCLEOTIDE SEQUENCE [LARGE SCALE GENOMIC DNA]</scope>
    <source>
        <strain evidence="2">ATCC 18683 / 1980 / Ss-1</strain>
    </source>
</reference>
<dbReference type="RefSeq" id="XP_001591516.1">
    <property type="nucleotide sequence ID" value="XM_001591466.1"/>
</dbReference>
<accession>A7ENR3</accession>
<dbReference type="EMBL" id="CH476629">
    <property type="protein sequence ID" value="EDO04479.1"/>
    <property type="molecule type" value="Genomic_DNA"/>
</dbReference>
<dbReference type="Proteomes" id="UP000001312">
    <property type="component" value="Unassembled WGS sequence"/>
</dbReference>
<dbReference type="KEGG" id="ssl:SS1G_06962"/>
<keyword evidence="2" id="KW-1185">Reference proteome</keyword>
<dbReference type="GeneID" id="5488234"/>